<protein>
    <submittedName>
        <fullName evidence="3">Uncharacterized protein</fullName>
    </submittedName>
</protein>
<feature type="region of interest" description="Disordered" evidence="1">
    <location>
        <begin position="107"/>
        <end position="163"/>
    </location>
</feature>
<reference evidence="3 4" key="1">
    <citation type="submission" date="2019-03" db="EMBL/GenBank/DDBJ databases">
        <title>Rhodosporidium diobovatum UCD-FST 08-225 genome sequencing, assembly, and annotation.</title>
        <authorList>
            <person name="Fakankun I.U."/>
            <person name="Fristensky B."/>
            <person name="Levin D.B."/>
        </authorList>
    </citation>
    <scope>NUCLEOTIDE SEQUENCE [LARGE SCALE GENOMIC DNA]</scope>
    <source>
        <strain evidence="3 4">UCD-FST 08-225</strain>
    </source>
</reference>
<feature type="compositionally biased region" description="Acidic residues" evidence="1">
    <location>
        <begin position="146"/>
        <end position="161"/>
    </location>
</feature>
<keyword evidence="4" id="KW-1185">Reference proteome</keyword>
<feature type="compositionally biased region" description="Basic and acidic residues" evidence="1">
    <location>
        <begin position="120"/>
        <end position="130"/>
    </location>
</feature>
<evidence type="ECO:0000313" key="3">
    <source>
        <dbReference type="EMBL" id="TNY17029.1"/>
    </source>
</evidence>
<accession>A0A5C5FL48</accession>
<comment type="caution">
    <text evidence="3">The sequence shown here is derived from an EMBL/GenBank/DDBJ whole genome shotgun (WGS) entry which is preliminary data.</text>
</comment>
<feature type="transmembrane region" description="Helical" evidence="2">
    <location>
        <begin position="48"/>
        <end position="71"/>
    </location>
</feature>
<dbReference type="OrthoDB" id="2525947at2759"/>
<evidence type="ECO:0000256" key="1">
    <source>
        <dbReference type="SAM" id="MobiDB-lite"/>
    </source>
</evidence>
<gene>
    <name evidence="3" type="ORF">DMC30DRAFT_452723</name>
</gene>
<dbReference type="AlphaFoldDB" id="A0A5C5FL48"/>
<name>A0A5C5FL48_9BASI</name>
<dbReference type="Proteomes" id="UP000311382">
    <property type="component" value="Unassembled WGS sequence"/>
</dbReference>
<dbReference type="STRING" id="5288.A0A5C5FL48"/>
<evidence type="ECO:0000313" key="4">
    <source>
        <dbReference type="Proteomes" id="UP000311382"/>
    </source>
</evidence>
<keyword evidence="2" id="KW-0472">Membrane</keyword>
<organism evidence="3 4">
    <name type="scientific">Rhodotorula diobovata</name>
    <dbReference type="NCBI Taxonomy" id="5288"/>
    <lineage>
        <taxon>Eukaryota</taxon>
        <taxon>Fungi</taxon>
        <taxon>Dikarya</taxon>
        <taxon>Basidiomycota</taxon>
        <taxon>Pucciniomycotina</taxon>
        <taxon>Microbotryomycetes</taxon>
        <taxon>Sporidiobolales</taxon>
        <taxon>Sporidiobolaceae</taxon>
        <taxon>Rhodotorula</taxon>
    </lineage>
</organism>
<evidence type="ECO:0000256" key="2">
    <source>
        <dbReference type="SAM" id="Phobius"/>
    </source>
</evidence>
<dbReference type="EMBL" id="SOZI01000263">
    <property type="protein sequence ID" value="TNY17029.1"/>
    <property type="molecule type" value="Genomic_DNA"/>
</dbReference>
<keyword evidence="2" id="KW-1133">Transmembrane helix</keyword>
<keyword evidence="2" id="KW-0812">Transmembrane</keyword>
<proteinExistence type="predicted"/>
<sequence length="698" mass="73405">MRPWTAWLGGGSGSYSPLPASPSPSPSTVSLPGGGAGTSKAHHPSRRLVALLVAAAASLAFLAATALVAVVPDSHLPSAVSQAKQGVVASWHWDTASEVQELADEFGEAEDLEPAAGSPREGEGEGREADLPVVHADGEVDAGSSGEDDLDGSPAMDEDECPASVQEQVGQPAFWAVTETAALQYAIAPREHLGADIPSSCLSHAVFSARLLSVSPGGELDSTESQTVVALDRPRRSRAGSSYSVSLPSDLAVPRGRYALDVQLNFGFYRGVVNGEPCGQGATTCDELALAEKEGDQLRFMGEPVEVLSAHTIELGQDSATDLALCTDLSTLAGHWSSLAFFPATPPCTLATPSLPLAFLPREASTSPLWVHVVGDSNSRNMFTHLAASLGGGRKFSAAKIVDSPTHNGTHASVALRFRSGGPPADDEGALPDLVLTWQWWYQAAPSAAELAAAGEDGPEAAFDAAVQANREELVSVVDTDLASFLAASRLQSALKQSPALASVASKIRPHRTYLSLGSHGEQLSLAGVSSSLDALFSESGGLTRAARDRANLRLFTTTLVNARYIPLARFPHQDLVRNNALVAAKNAFAAHHPALGGEGRVLDVEALTRGIVDSDGWMKASRAGPDAVHFRGEVYDEWVRVVWTDLLRGVAPVPGEAGEALGQVSVEETRRRWKRRLAWDESLDLDDDDDGEGEADD</sequence>
<feature type="region of interest" description="Disordered" evidence="1">
    <location>
        <begin position="14"/>
        <end position="41"/>
    </location>
</feature>